<dbReference type="EMBL" id="VZZK01000008">
    <property type="protein sequence ID" value="KAB1079543.1"/>
    <property type="molecule type" value="Genomic_DNA"/>
</dbReference>
<evidence type="ECO:0000256" key="1">
    <source>
        <dbReference type="SAM" id="MobiDB-lite"/>
    </source>
</evidence>
<name>A0A6L3SZD6_9HYPH</name>
<evidence type="ECO:0000313" key="4">
    <source>
        <dbReference type="Proteomes" id="UP000474159"/>
    </source>
</evidence>
<dbReference type="AlphaFoldDB" id="A0A6L3SZD6"/>
<keyword evidence="2" id="KW-0732">Signal</keyword>
<feature type="chain" id="PRO_5026967006" evidence="2">
    <location>
        <begin position="33"/>
        <end position="120"/>
    </location>
</feature>
<feature type="compositionally biased region" description="Basic and acidic residues" evidence="1">
    <location>
        <begin position="75"/>
        <end position="92"/>
    </location>
</feature>
<accession>A0A6L3SZD6</accession>
<sequence>MRPRCLIGARPLIRALVLALLVAATAPGRALAEDAPGAELQPAEAGREAKSLLRELRQDQAREPAAGQALAPDAPVRRQAERMRGRMDEDRKARRPGKAARRRDGNAAGPINRGICIGCR</sequence>
<proteinExistence type="predicted"/>
<gene>
    <name evidence="3" type="ORF">F6X53_09605</name>
</gene>
<feature type="region of interest" description="Disordered" evidence="1">
    <location>
        <begin position="57"/>
        <end position="111"/>
    </location>
</feature>
<reference evidence="3 4" key="1">
    <citation type="submission" date="2019-09" db="EMBL/GenBank/DDBJ databases">
        <title>YIM 48816 draft genome.</title>
        <authorList>
            <person name="Jiang L."/>
        </authorList>
    </citation>
    <scope>NUCLEOTIDE SEQUENCE [LARGE SCALE GENOMIC DNA]</scope>
    <source>
        <strain evidence="3 4">YIM 48816</strain>
    </source>
</reference>
<keyword evidence="4" id="KW-1185">Reference proteome</keyword>
<feature type="region of interest" description="Disordered" evidence="1">
    <location>
        <begin position="32"/>
        <end position="51"/>
    </location>
</feature>
<evidence type="ECO:0000313" key="3">
    <source>
        <dbReference type="EMBL" id="KAB1079543.1"/>
    </source>
</evidence>
<feature type="signal peptide" evidence="2">
    <location>
        <begin position="1"/>
        <end position="32"/>
    </location>
</feature>
<organism evidence="3 4">
    <name type="scientific">Methylobacterium soli</name>
    <dbReference type="NCBI Taxonomy" id="553447"/>
    <lineage>
        <taxon>Bacteria</taxon>
        <taxon>Pseudomonadati</taxon>
        <taxon>Pseudomonadota</taxon>
        <taxon>Alphaproteobacteria</taxon>
        <taxon>Hyphomicrobiales</taxon>
        <taxon>Methylobacteriaceae</taxon>
        <taxon>Methylobacterium</taxon>
    </lineage>
</organism>
<comment type="caution">
    <text evidence="3">The sequence shown here is derived from an EMBL/GenBank/DDBJ whole genome shotgun (WGS) entry which is preliminary data.</text>
</comment>
<dbReference type="RefSeq" id="WP_150999806.1">
    <property type="nucleotide sequence ID" value="NZ_BPQY01000101.1"/>
</dbReference>
<evidence type="ECO:0000256" key="2">
    <source>
        <dbReference type="SAM" id="SignalP"/>
    </source>
</evidence>
<protein>
    <submittedName>
        <fullName evidence="3">Uncharacterized protein</fullName>
    </submittedName>
</protein>
<dbReference type="Proteomes" id="UP000474159">
    <property type="component" value="Unassembled WGS sequence"/>
</dbReference>